<keyword evidence="1" id="KW-0677">Repeat</keyword>
<evidence type="ECO:0000256" key="2">
    <source>
        <dbReference type="PROSITE-ProRule" id="PRU00235"/>
    </source>
</evidence>
<dbReference type="PROSITE" id="PS50012">
    <property type="entry name" value="RCC1_3"/>
    <property type="match status" value="2"/>
</dbReference>
<dbReference type="Pfam" id="PF00415">
    <property type="entry name" value="RCC1"/>
    <property type="match status" value="1"/>
</dbReference>
<name>A0A150GSM5_GONPE</name>
<dbReference type="PANTHER" id="PTHR22870:SF466">
    <property type="entry name" value="ANKYRIN REPEAT-CONTAINING PROTEIN"/>
    <property type="match status" value="1"/>
</dbReference>
<dbReference type="Pfam" id="PF13540">
    <property type="entry name" value="RCC1_2"/>
    <property type="match status" value="1"/>
</dbReference>
<dbReference type="InterPro" id="IPR000408">
    <property type="entry name" value="Reg_chr_condens"/>
</dbReference>
<protein>
    <recommendedName>
        <fullName evidence="6">F-box domain-containing protein</fullName>
    </recommendedName>
</protein>
<feature type="compositionally biased region" description="Basic residues" evidence="3">
    <location>
        <begin position="14"/>
        <end position="23"/>
    </location>
</feature>
<organism evidence="4 5">
    <name type="scientific">Gonium pectorale</name>
    <name type="common">Green alga</name>
    <dbReference type="NCBI Taxonomy" id="33097"/>
    <lineage>
        <taxon>Eukaryota</taxon>
        <taxon>Viridiplantae</taxon>
        <taxon>Chlorophyta</taxon>
        <taxon>core chlorophytes</taxon>
        <taxon>Chlorophyceae</taxon>
        <taxon>CS clade</taxon>
        <taxon>Chlamydomonadales</taxon>
        <taxon>Volvocaceae</taxon>
        <taxon>Gonium</taxon>
    </lineage>
</organism>
<evidence type="ECO:0000256" key="1">
    <source>
        <dbReference type="ARBA" id="ARBA00022737"/>
    </source>
</evidence>
<dbReference type="EMBL" id="LSYV01000009">
    <property type="protein sequence ID" value="KXZ52811.1"/>
    <property type="molecule type" value="Genomic_DNA"/>
</dbReference>
<dbReference type="CDD" id="cd09917">
    <property type="entry name" value="F-box_SF"/>
    <property type="match status" value="1"/>
</dbReference>
<dbReference type="InterPro" id="IPR051210">
    <property type="entry name" value="Ub_ligase/GEF_domain"/>
</dbReference>
<dbReference type="SUPFAM" id="SSF50985">
    <property type="entry name" value="RCC1/BLIP-II"/>
    <property type="match status" value="1"/>
</dbReference>
<evidence type="ECO:0000313" key="5">
    <source>
        <dbReference type="Proteomes" id="UP000075714"/>
    </source>
</evidence>
<dbReference type="InterPro" id="IPR009091">
    <property type="entry name" value="RCC1/BLIP-II"/>
</dbReference>
<evidence type="ECO:0000313" key="4">
    <source>
        <dbReference type="EMBL" id="KXZ52811.1"/>
    </source>
</evidence>
<dbReference type="Gene3D" id="2.130.10.30">
    <property type="entry name" value="Regulator of chromosome condensation 1/beta-lactamase-inhibitor protein II"/>
    <property type="match status" value="1"/>
</dbReference>
<dbReference type="STRING" id="33097.A0A150GSM5"/>
<feature type="region of interest" description="Disordered" evidence="3">
    <location>
        <begin position="299"/>
        <end position="325"/>
    </location>
</feature>
<feature type="compositionally biased region" description="Basic and acidic residues" evidence="3">
    <location>
        <begin position="309"/>
        <end position="325"/>
    </location>
</feature>
<feature type="compositionally biased region" description="Polar residues" evidence="3">
    <location>
        <begin position="1"/>
        <end position="13"/>
    </location>
</feature>
<accession>A0A150GSM5</accession>
<dbReference type="SUPFAM" id="SSF81383">
    <property type="entry name" value="F-box domain"/>
    <property type="match status" value="1"/>
</dbReference>
<feature type="repeat" description="RCC1" evidence="2">
    <location>
        <begin position="206"/>
        <end position="256"/>
    </location>
</feature>
<dbReference type="PANTHER" id="PTHR22870">
    <property type="entry name" value="REGULATOR OF CHROMOSOME CONDENSATION"/>
    <property type="match status" value="1"/>
</dbReference>
<feature type="repeat" description="RCC1" evidence="2">
    <location>
        <begin position="257"/>
        <end position="284"/>
    </location>
</feature>
<dbReference type="Proteomes" id="UP000075714">
    <property type="component" value="Unassembled WGS sequence"/>
</dbReference>
<comment type="caution">
    <text evidence="4">The sequence shown here is derived from an EMBL/GenBank/DDBJ whole genome shotgun (WGS) entry which is preliminary data.</text>
</comment>
<keyword evidence="5" id="KW-1185">Reference proteome</keyword>
<feature type="region of interest" description="Disordered" evidence="3">
    <location>
        <begin position="1"/>
        <end position="24"/>
    </location>
</feature>
<evidence type="ECO:0008006" key="6">
    <source>
        <dbReference type="Google" id="ProtNLM"/>
    </source>
</evidence>
<dbReference type="AlphaFoldDB" id="A0A150GSM5"/>
<dbReference type="InterPro" id="IPR036047">
    <property type="entry name" value="F-box-like_dom_sf"/>
</dbReference>
<reference evidence="5" key="1">
    <citation type="journal article" date="2016" name="Nat. Commun.">
        <title>The Gonium pectorale genome demonstrates co-option of cell cycle regulation during the evolution of multicellularity.</title>
        <authorList>
            <person name="Hanschen E.R."/>
            <person name="Marriage T.N."/>
            <person name="Ferris P.J."/>
            <person name="Hamaji T."/>
            <person name="Toyoda A."/>
            <person name="Fujiyama A."/>
            <person name="Neme R."/>
            <person name="Noguchi H."/>
            <person name="Minakuchi Y."/>
            <person name="Suzuki M."/>
            <person name="Kawai-Toyooka H."/>
            <person name="Smith D.R."/>
            <person name="Sparks H."/>
            <person name="Anderson J."/>
            <person name="Bakaric R."/>
            <person name="Luria V."/>
            <person name="Karger A."/>
            <person name="Kirschner M.W."/>
            <person name="Durand P.M."/>
            <person name="Michod R.E."/>
            <person name="Nozaki H."/>
            <person name="Olson B.J."/>
        </authorList>
    </citation>
    <scope>NUCLEOTIDE SEQUENCE [LARGE SCALE GENOMIC DNA]</scope>
    <source>
        <strain evidence="5">NIES-2863</strain>
    </source>
</reference>
<sequence>MDGKTSSQQPTLRRSTRVVKKTSKALASQEWPASFAVQAPAKPEEPCTLAPQNSALALDLEPDGASTANLQCGLWSLLPDELMENILNMCTTQQLGMLETTCSYFRRSSLIDRIAKLRLKAVPRARGLKPNRRDGENTLSLLHFVNSQSTAAAQGALGTGDKLDRCVPTKVDLSGEDMDDKKSRRAVQVSCGSAHTLVLVLNNGRMEVRTTGANAWGQLGQGDRKERCRLARTVVQMPGVVAVQCGDEHSAAITCRGVLYMWGRGDCGQLGLGDEKAKWKPTALRDFKVVHPEKTLRRSKRSLPVVRPVEPETKRQRMGDVWHAQ</sequence>
<proteinExistence type="predicted"/>
<dbReference type="OrthoDB" id="8068875at2759"/>
<gene>
    <name evidence="4" type="ORF">GPECTOR_8g197</name>
</gene>
<evidence type="ECO:0000256" key="3">
    <source>
        <dbReference type="SAM" id="MobiDB-lite"/>
    </source>
</evidence>